<comment type="caution">
    <text evidence="3">The sequence shown here is derived from an EMBL/GenBank/DDBJ whole genome shotgun (WGS) entry which is preliminary data.</text>
</comment>
<feature type="compositionally biased region" description="Basic and acidic residues" evidence="1">
    <location>
        <begin position="55"/>
        <end position="67"/>
    </location>
</feature>
<feature type="region of interest" description="Disordered" evidence="1">
    <location>
        <begin position="32"/>
        <end position="108"/>
    </location>
</feature>
<dbReference type="Proteomes" id="UP000824166">
    <property type="component" value="Unassembled WGS sequence"/>
</dbReference>
<name>A0ABS6I0Z3_9MICC</name>
<dbReference type="EMBL" id="JAHOPC010000002">
    <property type="protein sequence ID" value="MBU8865410.1"/>
    <property type="molecule type" value="Genomic_DNA"/>
</dbReference>
<evidence type="ECO:0000313" key="4">
    <source>
        <dbReference type="Proteomes" id="UP000824166"/>
    </source>
</evidence>
<evidence type="ECO:0000313" key="3">
    <source>
        <dbReference type="EMBL" id="MBU8865410.1"/>
    </source>
</evidence>
<evidence type="ECO:0000256" key="2">
    <source>
        <dbReference type="SAM" id="Phobius"/>
    </source>
</evidence>
<keyword evidence="2" id="KW-1133">Transmembrane helix</keyword>
<organism evidence="3 4">
    <name type="scientific">Paenarthrobacter aromaticivorans</name>
    <dbReference type="NCBI Taxonomy" id="2849150"/>
    <lineage>
        <taxon>Bacteria</taxon>
        <taxon>Bacillati</taxon>
        <taxon>Actinomycetota</taxon>
        <taxon>Actinomycetes</taxon>
        <taxon>Micrococcales</taxon>
        <taxon>Micrococcaceae</taxon>
        <taxon>Paenarthrobacter</taxon>
    </lineage>
</organism>
<dbReference type="RefSeq" id="WP_216922930.1">
    <property type="nucleotide sequence ID" value="NZ_JAHOPC010000002.1"/>
</dbReference>
<keyword evidence="2" id="KW-0472">Membrane</keyword>
<evidence type="ECO:0000256" key="1">
    <source>
        <dbReference type="SAM" id="MobiDB-lite"/>
    </source>
</evidence>
<sequence length="186" mass="19734">MNRPDPNSADQSANKDDDAVWLDLVARLEATESLPLGEASEPGRPEMGQTGAGPAREDAPKAFRDFDPLGLSSPATAPASDARTPQGEKEQSDGRPLGPRDFEADDDDGAFVPEEPPSLVGTEPLTMLAWIGAVGGPLALLFTAMFWRSAPLLAILGIVVAFAASVVYLIMRLPHEKNEDDDGARI</sequence>
<feature type="transmembrane region" description="Helical" evidence="2">
    <location>
        <begin position="153"/>
        <end position="171"/>
    </location>
</feature>
<feature type="compositionally biased region" description="Basic and acidic residues" evidence="1">
    <location>
        <begin position="86"/>
        <end position="102"/>
    </location>
</feature>
<keyword evidence="4" id="KW-1185">Reference proteome</keyword>
<accession>A0ABS6I0Z3</accession>
<feature type="transmembrane region" description="Helical" evidence="2">
    <location>
        <begin position="127"/>
        <end position="147"/>
    </location>
</feature>
<reference evidence="3 4" key="1">
    <citation type="submission" date="2021-06" db="EMBL/GenBank/DDBJ databases">
        <authorList>
            <person name="Jeong J.W."/>
        </authorList>
    </citation>
    <scope>NUCLEOTIDE SEQUENCE [LARGE SCALE GENOMIC DNA]</scope>
    <source>
        <strain evidence="3 4">MMS21-TAE1-1</strain>
    </source>
</reference>
<gene>
    <name evidence="3" type="ORF">KSW38_03775</name>
</gene>
<proteinExistence type="predicted"/>
<keyword evidence="2" id="KW-0812">Transmembrane</keyword>
<protein>
    <submittedName>
        <fullName evidence="3">Uncharacterized protein</fullName>
    </submittedName>
</protein>